<dbReference type="EMBL" id="JAAXOT010000006">
    <property type="protein sequence ID" value="NKY57233.1"/>
    <property type="molecule type" value="Genomic_DNA"/>
</dbReference>
<organism evidence="1 2">
    <name type="scientific">Nocardia flavorosea</name>
    <dbReference type="NCBI Taxonomy" id="53429"/>
    <lineage>
        <taxon>Bacteria</taxon>
        <taxon>Bacillati</taxon>
        <taxon>Actinomycetota</taxon>
        <taxon>Actinomycetes</taxon>
        <taxon>Mycobacteriales</taxon>
        <taxon>Nocardiaceae</taxon>
        <taxon>Nocardia</taxon>
    </lineage>
</organism>
<reference evidence="1 2" key="1">
    <citation type="submission" date="2020-04" db="EMBL/GenBank/DDBJ databases">
        <title>MicrobeNet Type strains.</title>
        <authorList>
            <person name="Nicholson A.C."/>
        </authorList>
    </citation>
    <scope>NUCLEOTIDE SEQUENCE [LARGE SCALE GENOMIC DNA]</scope>
    <source>
        <strain evidence="1 2">JCM 3332</strain>
    </source>
</reference>
<dbReference type="InterPro" id="IPR012340">
    <property type="entry name" value="NA-bd_OB-fold"/>
</dbReference>
<evidence type="ECO:0000313" key="2">
    <source>
        <dbReference type="Proteomes" id="UP000570678"/>
    </source>
</evidence>
<dbReference type="Proteomes" id="UP000570678">
    <property type="component" value="Unassembled WGS sequence"/>
</dbReference>
<name>A0A846YDY4_9NOCA</name>
<comment type="caution">
    <text evidence="1">The sequence shown here is derived from an EMBL/GenBank/DDBJ whole genome shotgun (WGS) entry which is preliminary data.</text>
</comment>
<dbReference type="RefSeq" id="WP_062976316.1">
    <property type="nucleotide sequence ID" value="NZ_JAAXOT010000006.1"/>
</dbReference>
<evidence type="ECO:0008006" key="3">
    <source>
        <dbReference type="Google" id="ProtNLM"/>
    </source>
</evidence>
<protein>
    <recommendedName>
        <fullName evidence="3">Cold shock domain-containing protein</fullName>
    </recommendedName>
</protein>
<gene>
    <name evidence="1" type="ORF">HGA15_13920</name>
</gene>
<sequence length="73" mass="8129">MNRGIVWRWSPARGTGVVRTDAGTLVWFHISTLDDGTADIGMPVDIEVDPTRQGSFSCRAFRITRSVPASWHN</sequence>
<dbReference type="Gene3D" id="2.40.50.140">
    <property type="entry name" value="Nucleic acid-binding proteins"/>
    <property type="match status" value="1"/>
</dbReference>
<accession>A0A846YDY4</accession>
<dbReference type="AlphaFoldDB" id="A0A846YDY4"/>
<keyword evidence="2" id="KW-1185">Reference proteome</keyword>
<evidence type="ECO:0000313" key="1">
    <source>
        <dbReference type="EMBL" id="NKY57233.1"/>
    </source>
</evidence>
<proteinExistence type="predicted"/>